<dbReference type="AlphaFoldDB" id="A0A0B6XVC4"/>
<dbReference type="Pfam" id="PF21797">
    <property type="entry name" value="CycT2-like_C"/>
    <property type="match status" value="1"/>
</dbReference>
<gene>
    <name evidence="1" type="primary">ORF2497</name>
</gene>
<evidence type="ECO:0000313" key="1">
    <source>
        <dbReference type="EMBL" id="CEK47869.1"/>
    </source>
</evidence>
<organism evidence="1">
    <name type="scientific">Arion vulgaris</name>
    <dbReference type="NCBI Taxonomy" id="1028688"/>
    <lineage>
        <taxon>Eukaryota</taxon>
        <taxon>Metazoa</taxon>
        <taxon>Spiralia</taxon>
        <taxon>Lophotrochozoa</taxon>
        <taxon>Mollusca</taxon>
        <taxon>Gastropoda</taxon>
        <taxon>Heterobranchia</taxon>
        <taxon>Euthyneura</taxon>
        <taxon>Panpulmonata</taxon>
        <taxon>Eupulmonata</taxon>
        <taxon>Stylommatophora</taxon>
        <taxon>Helicina</taxon>
        <taxon>Arionoidea</taxon>
        <taxon>Arionidae</taxon>
        <taxon>Arion</taxon>
    </lineage>
</organism>
<reference evidence="1" key="1">
    <citation type="submission" date="2014-12" db="EMBL/GenBank/DDBJ databases">
        <title>Insight into the proteome of Arion vulgaris.</title>
        <authorList>
            <person name="Aradska J."/>
            <person name="Bulat T."/>
            <person name="Smidak R."/>
            <person name="Sarate P."/>
            <person name="Gangsoo J."/>
            <person name="Sialana F."/>
            <person name="Bilban M."/>
            <person name="Lubec G."/>
        </authorList>
    </citation>
    <scope>NUCLEOTIDE SEQUENCE</scope>
    <source>
        <tissue evidence="1">Skin</tissue>
    </source>
</reference>
<evidence type="ECO:0008006" key="2">
    <source>
        <dbReference type="Google" id="ProtNLM"/>
    </source>
</evidence>
<accession>A0A0B6XVC4</accession>
<dbReference type="Gene3D" id="1.10.472.10">
    <property type="entry name" value="Cyclin-like"/>
    <property type="match status" value="1"/>
</dbReference>
<proteinExistence type="predicted"/>
<protein>
    <recommendedName>
        <fullName evidence="2">Cyclin C-terminal domain-containing protein</fullName>
    </recommendedName>
</protein>
<dbReference type="EMBL" id="HACG01001004">
    <property type="protein sequence ID" value="CEK47869.1"/>
    <property type="molecule type" value="Transcribed_RNA"/>
</dbReference>
<sequence length="92" mass="10460">LKVCQNYKVDKKIICEAYFFCMDMIHVTDWAVRYPTKVIACVATYLAANHANDADEALEVKKAASEAWHAMIEDEESIAISEPMIQKLSDDF</sequence>
<dbReference type="InterPro" id="IPR036915">
    <property type="entry name" value="Cyclin-like_sf"/>
</dbReference>
<dbReference type="SUPFAM" id="SSF47954">
    <property type="entry name" value="Cyclin-like"/>
    <property type="match status" value="1"/>
</dbReference>
<feature type="non-terminal residue" evidence="1">
    <location>
        <position position="92"/>
    </location>
</feature>
<feature type="non-terminal residue" evidence="1">
    <location>
        <position position="1"/>
    </location>
</feature>
<name>A0A0B6XVC4_9EUPU</name>